<evidence type="ECO:0000256" key="1">
    <source>
        <dbReference type="SAM" id="Phobius"/>
    </source>
</evidence>
<organism evidence="2 3">
    <name type="scientific">Trichinella zimbabwensis</name>
    <dbReference type="NCBI Taxonomy" id="268475"/>
    <lineage>
        <taxon>Eukaryota</taxon>
        <taxon>Metazoa</taxon>
        <taxon>Ecdysozoa</taxon>
        <taxon>Nematoda</taxon>
        <taxon>Enoplea</taxon>
        <taxon>Dorylaimia</taxon>
        <taxon>Trichinellida</taxon>
        <taxon>Trichinellidae</taxon>
        <taxon>Trichinella</taxon>
    </lineage>
</organism>
<evidence type="ECO:0000313" key="2">
    <source>
        <dbReference type="EMBL" id="KRY94809.1"/>
    </source>
</evidence>
<name>A0A0V1G950_9BILA</name>
<proteinExistence type="predicted"/>
<dbReference type="Proteomes" id="UP000055024">
    <property type="component" value="Unassembled WGS sequence"/>
</dbReference>
<reference evidence="2 3" key="1">
    <citation type="submission" date="2015-01" db="EMBL/GenBank/DDBJ databases">
        <title>Evolution of Trichinella species and genotypes.</title>
        <authorList>
            <person name="Korhonen P.K."/>
            <person name="Edoardo P."/>
            <person name="Giuseppe L.R."/>
            <person name="Gasser R.B."/>
        </authorList>
    </citation>
    <scope>NUCLEOTIDE SEQUENCE [LARGE SCALE GENOMIC DNA]</scope>
    <source>
        <strain evidence="2">ISS1029</strain>
    </source>
</reference>
<accession>A0A0V1G950</accession>
<sequence length="45" mass="5257">LERHSPETSSQDCFLLLMCFLMFVIAILLIYLAWCEWTPGDPHCL</sequence>
<keyword evidence="1" id="KW-0472">Membrane</keyword>
<evidence type="ECO:0000313" key="3">
    <source>
        <dbReference type="Proteomes" id="UP000055024"/>
    </source>
</evidence>
<gene>
    <name evidence="2" type="ORF">T11_7606</name>
</gene>
<dbReference type="EMBL" id="JYDP01004538">
    <property type="protein sequence ID" value="KRY94809.1"/>
    <property type="molecule type" value="Genomic_DNA"/>
</dbReference>
<protein>
    <submittedName>
        <fullName evidence="2">Uncharacterized protein</fullName>
    </submittedName>
</protein>
<comment type="caution">
    <text evidence="2">The sequence shown here is derived from an EMBL/GenBank/DDBJ whole genome shotgun (WGS) entry which is preliminary data.</text>
</comment>
<feature type="non-terminal residue" evidence="2">
    <location>
        <position position="1"/>
    </location>
</feature>
<dbReference type="AlphaFoldDB" id="A0A0V1G950"/>
<keyword evidence="1" id="KW-0812">Transmembrane</keyword>
<keyword evidence="1" id="KW-1133">Transmembrane helix</keyword>
<feature type="transmembrane region" description="Helical" evidence="1">
    <location>
        <begin position="12"/>
        <end position="34"/>
    </location>
</feature>
<keyword evidence="3" id="KW-1185">Reference proteome</keyword>